<dbReference type="EMBL" id="QJSW01000002">
    <property type="protein sequence ID" value="PYE51528.1"/>
    <property type="molecule type" value="Genomic_DNA"/>
</dbReference>
<dbReference type="Proteomes" id="UP000247790">
    <property type="component" value="Unassembled WGS sequence"/>
</dbReference>
<gene>
    <name evidence="1" type="ORF">DFQ00_102322</name>
</gene>
<evidence type="ECO:0000313" key="2">
    <source>
        <dbReference type="Proteomes" id="UP000247790"/>
    </source>
</evidence>
<comment type="caution">
    <text evidence="1">The sequence shown here is derived from an EMBL/GenBank/DDBJ whole genome shotgun (WGS) entry which is preliminary data.</text>
</comment>
<dbReference type="AlphaFoldDB" id="A0A2V4VDB4"/>
<accession>A0A2V4VDB4</accession>
<proteinExistence type="predicted"/>
<reference evidence="1 2" key="1">
    <citation type="submission" date="2018-06" db="EMBL/GenBank/DDBJ databases">
        <title>Genomic Encyclopedia of Type Strains, Phase III (KMG-III): the genomes of soil and plant-associated and newly described type strains.</title>
        <authorList>
            <person name="Whitman W."/>
        </authorList>
    </citation>
    <scope>NUCLEOTIDE SEQUENCE [LARGE SCALE GENOMIC DNA]</scope>
    <source>
        <strain evidence="1 2">CECT 7022</strain>
    </source>
</reference>
<sequence>MLTLSGLLDLLPTGEVARVDYAQDDEWYVTRRHGDGAIVYCDQHGKHSDEVIKLTESNLEASYTIL</sequence>
<evidence type="ECO:0000313" key="1">
    <source>
        <dbReference type="EMBL" id="PYE51528.1"/>
    </source>
</evidence>
<organism evidence="1 2">
    <name type="scientific">Paenibacillus barcinonensis</name>
    <dbReference type="NCBI Taxonomy" id="198119"/>
    <lineage>
        <taxon>Bacteria</taxon>
        <taxon>Bacillati</taxon>
        <taxon>Bacillota</taxon>
        <taxon>Bacilli</taxon>
        <taxon>Bacillales</taxon>
        <taxon>Paenibacillaceae</taxon>
        <taxon>Paenibacillus</taxon>
    </lineage>
</organism>
<name>A0A2V4VDB4_PAEBA</name>
<protein>
    <submittedName>
        <fullName evidence="1">Uncharacterized protein</fullName>
    </submittedName>
</protein>